<evidence type="ECO:0000313" key="3">
    <source>
        <dbReference type="Proteomes" id="UP000006729"/>
    </source>
</evidence>
<keyword evidence="1" id="KW-1133">Transmembrane helix</keyword>
<dbReference type="AlphaFoldDB" id="A0A2K1WN93"/>
<evidence type="ECO:0000313" key="2">
    <source>
        <dbReference type="EMBL" id="PNS89990.1"/>
    </source>
</evidence>
<gene>
    <name evidence="2" type="ORF">POPTR_019G020600</name>
</gene>
<dbReference type="InParanoid" id="A0A2K1WN93"/>
<proteinExistence type="predicted"/>
<reference evidence="2 3" key="1">
    <citation type="journal article" date="2006" name="Science">
        <title>The genome of black cottonwood, Populus trichocarpa (Torr. &amp; Gray).</title>
        <authorList>
            <person name="Tuskan G.A."/>
            <person name="Difazio S."/>
            <person name="Jansson S."/>
            <person name="Bohlmann J."/>
            <person name="Grigoriev I."/>
            <person name="Hellsten U."/>
            <person name="Putnam N."/>
            <person name="Ralph S."/>
            <person name="Rombauts S."/>
            <person name="Salamov A."/>
            <person name="Schein J."/>
            <person name="Sterck L."/>
            <person name="Aerts A."/>
            <person name="Bhalerao R.R."/>
            <person name="Bhalerao R.P."/>
            <person name="Blaudez D."/>
            <person name="Boerjan W."/>
            <person name="Brun A."/>
            <person name="Brunner A."/>
            <person name="Busov V."/>
            <person name="Campbell M."/>
            <person name="Carlson J."/>
            <person name="Chalot M."/>
            <person name="Chapman J."/>
            <person name="Chen G.L."/>
            <person name="Cooper D."/>
            <person name="Coutinho P.M."/>
            <person name="Couturier J."/>
            <person name="Covert S."/>
            <person name="Cronk Q."/>
            <person name="Cunningham R."/>
            <person name="Davis J."/>
            <person name="Degroeve S."/>
            <person name="Dejardin A."/>
            <person name="Depamphilis C."/>
            <person name="Detter J."/>
            <person name="Dirks B."/>
            <person name="Dubchak I."/>
            <person name="Duplessis S."/>
            <person name="Ehlting J."/>
            <person name="Ellis B."/>
            <person name="Gendler K."/>
            <person name="Goodstein D."/>
            <person name="Gribskov M."/>
            <person name="Grimwood J."/>
            <person name="Groover A."/>
            <person name="Gunter L."/>
            <person name="Hamberger B."/>
            <person name="Heinze B."/>
            <person name="Helariutta Y."/>
            <person name="Henrissat B."/>
            <person name="Holligan D."/>
            <person name="Holt R."/>
            <person name="Huang W."/>
            <person name="Islam-Faridi N."/>
            <person name="Jones S."/>
            <person name="Jones-Rhoades M."/>
            <person name="Jorgensen R."/>
            <person name="Joshi C."/>
            <person name="Kangasjarvi J."/>
            <person name="Karlsson J."/>
            <person name="Kelleher C."/>
            <person name="Kirkpatrick R."/>
            <person name="Kirst M."/>
            <person name="Kohler A."/>
            <person name="Kalluri U."/>
            <person name="Larimer F."/>
            <person name="Leebens-Mack J."/>
            <person name="Leple J.C."/>
            <person name="Locascio P."/>
            <person name="Lou Y."/>
            <person name="Lucas S."/>
            <person name="Martin F."/>
            <person name="Montanini B."/>
            <person name="Napoli C."/>
            <person name="Nelson D.R."/>
            <person name="Nelson C."/>
            <person name="Nieminen K."/>
            <person name="Nilsson O."/>
            <person name="Pereda V."/>
            <person name="Peter G."/>
            <person name="Philippe R."/>
            <person name="Pilate G."/>
            <person name="Poliakov A."/>
            <person name="Razumovskaya J."/>
            <person name="Richardson P."/>
            <person name="Rinaldi C."/>
            <person name="Ritland K."/>
            <person name="Rouze P."/>
            <person name="Ryaboy D."/>
            <person name="Schmutz J."/>
            <person name="Schrader J."/>
            <person name="Segerman B."/>
            <person name="Shin H."/>
            <person name="Siddiqui A."/>
            <person name="Sterky F."/>
            <person name="Terry A."/>
            <person name="Tsai C.J."/>
            <person name="Uberbacher E."/>
            <person name="Unneberg P."/>
            <person name="Vahala J."/>
            <person name="Wall K."/>
            <person name="Wessler S."/>
            <person name="Yang G."/>
            <person name="Yin T."/>
            <person name="Douglas C."/>
            <person name="Marra M."/>
            <person name="Sandberg G."/>
            <person name="Van de Peer Y."/>
            <person name="Rokhsar D."/>
        </authorList>
    </citation>
    <scope>NUCLEOTIDE SEQUENCE [LARGE SCALE GENOMIC DNA]</scope>
    <source>
        <strain evidence="3">cv. Nisqually</strain>
    </source>
</reference>
<name>A0A2K1WN93_POPTR</name>
<dbReference type="Proteomes" id="UP000006729">
    <property type="component" value="Chromosome 19"/>
</dbReference>
<feature type="transmembrane region" description="Helical" evidence="1">
    <location>
        <begin position="6"/>
        <end position="21"/>
    </location>
</feature>
<protein>
    <submittedName>
        <fullName evidence="2">Uncharacterized protein</fullName>
    </submittedName>
</protein>
<sequence length="91" mass="10905">MWNWMVLHLFMAFNYLVIFFYRQMVKEDKPLIQQGLKRRHVAYSGFAAFDPKFLILLLSNVFLQRAWLLLILLRSGFIAVSGLSYYDYFSL</sequence>
<accession>A0A2K1WN93</accession>
<keyword evidence="1" id="KW-0472">Membrane</keyword>
<feature type="transmembrane region" description="Helical" evidence="1">
    <location>
        <begin position="67"/>
        <end position="86"/>
    </location>
</feature>
<keyword evidence="3" id="KW-1185">Reference proteome</keyword>
<evidence type="ECO:0000256" key="1">
    <source>
        <dbReference type="SAM" id="Phobius"/>
    </source>
</evidence>
<organism evidence="2 3">
    <name type="scientific">Populus trichocarpa</name>
    <name type="common">Western balsam poplar</name>
    <name type="synonym">Populus balsamifera subsp. trichocarpa</name>
    <dbReference type="NCBI Taxonomy" id="3694"/>
    <lineage>
        <taxon>Eukaryota</taxon>
        <taxon>Viridiplantae</taxon>
        <taxon>Streptophyta</taxon>
        <taxon>Embryophyta</taxon>
        <taxon>Tracheophyta</taxon>
        <taxon>Spermatophyta</taxon>
        <taxon>Magnoliopsida</taxon>
        <taxon>eudicotyledons</taxon>
        <taxon>Gunneridae</taxon>
        <taxon>Pentapetalae</taxon>
        <taxon>rosids</taxon>
        <taxon>fabids</taxon>
        <taxon>Malpighiales</taxon>
        <taxon>Salicaceae</taxon>
        <taxon>Saliceae</taxon>
        <taxon>Populus</taxon>
    </lineage>
</organism>
<dbReference type="EMBL" id="CM009308">
    <property type="protein sequence ID" value="PNS89990.1"/>
    <property type="molecule type" value="Genomic_DNA"/>
</dbReference>
<keyword evidence="1" id="KW-0812">Transmembrane</keyword>
<feature type="transmembrane region" description="Helical" evidence="1">
    <location>
        <begin position="41"/>
        <end position="61"/>
    </location>
</feature>